<dbReference type="OrthoDB" id="2974133at2"/>
<protein>
    <submittedName>
        <fullName evidence="3">Two pore domain potassium channel family protein</fullName>
    </submittedName>
</protein>
<keyword evidence="3" id="KW-0813">Transport</keyword>
<evidence type="ECO:0000313" key="3">
    <source>
        <dbReference type="EMBL" id="RMA42176.1"/>
    </source>
</evidence>
<comment type="caution">
    <text evidence="3">The sequence shown here is derived from an EMBL/GenBank/DDBJ whole genome shotgun (WGS) entry which is preliminary data.</text>
</comment>
<dbReference type="EMBL" id="RCNT01000005">
    <property type="protein sequence ID" value="RMA42176.1"/>
    <property type="molecule type" value="Genomic_DNA"/>
</dbReference>
<feature type="region of interest" description="Disordered" evidence="1">
    <location>
        <begin position="171"/>
        <end position="200"/>
    </location>
</feature>
<sequence>MDLRHACSCCRIASLRIVVCGVSSHTFAYSAYSGKGNISNFLLHIAISSVQTVTSCAAFYISYGLNGTGCVTDAAEAFYFSTVSFSTLGFGDLTPQEGLSRAVAAGEAVVGNLHLALFAASAFFLLSGTGQNGDDAAPEADPVEKENIETLLLSCQQRVSSLQAELDRLRQRSGEWQKEIDDELSRDERPAPEQPEKPPE</sequence>
<proteinExistence type="predicted"/>
<feature type="compositionally biased region" description="Basic and acidic residues" evidence="1">
    <location>
        <begin position="186"/>
        <end position="200"/>
    </location>
</feature>
<keyword evidence="4" id="KW-1185">Reference proteome</keyword>
<dbReference type="Pfam" id="PF07885">
    <property type="entry name" value="Ion_trans_2"/>
    <property type="match status" value="1"/>
</dbReference>
<evidence type="ECO:0000313" key="4">
    <source>
        <dbReference type="Proteomes" id="UP000281343"/>
    </source>
</evidence>
<accession>A0A3L9Y7X8</accession>
<gene>
    <name evidence="3" type="ORF">D9R08_12090</name>
</gene>
<evidence type="ECO:0000256" key="1">
    <source>
        <dbReference type="SAM" id="MobiDB-lite"/>
    </source>
</evidence>
<reference evidence="3 4" key="1">
    <citation type="submission" date="2018-10" db="EMBL/GenBank/DDBJ databases">
        <authorList>
            <person name="Jung H.S."/>
            <person name="Jeon C.O."/>
        </authorList>
    </citation>
    <scope>NUCLEOTIDE SEQUENCE [LARGE SCALE GENOMIC DNA]</scope>
    <source>
        <strain evidence="3 4">MA-7-27</strain>
    </source>
</reference>
<name>A0A3L9Y7X8_9RHOB</name>
<dbReference type="Proteomes" id="UP000281343">
    <property type="component" value="Unassembled WGS sequence"/>
</dbReference>
<organism evidence="3 4">
    <name type="scientific">Rhodophyticola porphyridii</name>
    <dbReference type="NCBI Taxonomy" id="1852017"/>
    <lineage>
        <taxon>Bacteria</taxon>
        <taxon>Pseudomonadati</taxon>
        <taxon>Pseudomonadota</taxon>
        <taxon>Alphaproteobacteria</taxon>
        <taxon>Rhodobacterales</taxon>
        <taxon>Roseobacteraceae</taxon>
        <taxon>Rhodophyticola</taxon>
    </lineage>
</organism>
<dbReference type="Gene3D" id="1.10.287.70">
    <property type="match status" value="1"/>
</dbReference>
<evidence type="ECO:0000259" key="2">
    <source>
        <dbReference type="Pfam" id="PF07885"/>
    </source>
</evidence>
<dbReference type="GO" id="GO:0034220">
    <property type="term" value="P:monoatomic ion transmembrane transport"/>
    <property type="evidence" value="ECO:0007669"/>
    <property type="project" value="UniProtKB-KW"/>
</dbReference>
<dbReference type="SUPFAM" id="SSF81324">
    <property type="entry name" value="Voltage-gated potassium channels"/>
    <property type="match status" value="1"/>
</dbReference>
<keyword evidence="3" id="KW-0406">Ion transport</keyword>
<feature type="domain" description="Potassium channel" evidence="2">
    <location>
        <begin position="53"/>
        <end position="120"/>
    </location>
</feature>
<keyword evidence="3" id="KW-0407">Ion channel</keyword>
<dbReference type="InterPro" id="IPR013099">
    <property type="entry name" value="K_chnl_dom"/>
</dbReference>
<dbReference type="AlphaFoldDB" id="A0A3L9Y7X8"/>